<protein>
    <submittedName>
        <fullName evidence="1">Uncharacterized protein</fullName>
    </submittedName>
</protein>
<accession>W1XRG1</accession>
<dbReference type="EMBL" id="AZMM01013450">
    <property type="protein sequence ID" value="ETJ32075.1"/>
    <property type="molecule type" value="Genomic_DNA"/>
</dbReference>
<feature type="non-terminal residue" evidence="1">
    <location>
        <position position="1"/>
    </location>
</feature>
<evidence type="ECO:0000313" key="1">
    <source>
        <dbReference type="EMBL" id="ETJ32075.1"/>
    </source>
</evidence>
<sequence length="91" mass="10480">HQQTGGLSLNQRRYLIYRNGRPQASLESMEIEGGNLCQYFCRINAPRDDAIATRGNLRLDRTNKRFEGAMRDLLLNKTFIQHDAGEKTIKN</sequence>
<reference evidence="1" key="1">
    <citation type="submission" date="2013-12" db="EMBL/GenBank/DDBJ databases">
        <title>A Varibaculum cambriense genome reconstructed from a premature infant gut community with otherwise low bacterial novelty that shifts toward anaerobic metabolism during the third week of life.</title>
        <authorList>
            <person name="Brown C.T."/>
            <person name="Sharon I."/>
            <person name="Thomas B.C."/>
            <person name="Castelle C.J."/>
            <person name="Morowitz M.J."/>
            <person name="Banfield J.F."/>
        </authorList>
    </citation>
    <scope>NUCLEOTIDE SEQUENCE</scope>
</reference>
<feature type="non-terminal residue" evidence="1">
    <location>
        <position position="91"/>
    </location>
</feature>
<name>W1XRG1_9ZZZZ</name>
<gene>
    <name evidence="1" type="ORF">Q604_UNBC13450G0001</name>
</gene>
<comment type="caution">
    <text evidence="1">The sequence shown here is derived from an EMBL/GenBank/DDBJ whole genome shotgun (WGS) entry which is preliminary data.</text>
</comment>
<dbReference type="AlphaFoldDB" id="W1XRG1"/>
<proteinExistence type="predicted"/>
<organism evidence="1">
    <name type="scientific">human gut metagenome</name>
    <dbReference type="NCBI Taxonomy" id="408170"/>
    <lineage>
        <taxon>unclassified sequences</taxon>
        <taxon>metagenomes</taxon>
        <taxon>organismal metagenomes</taxon>
    </lineage>
</organism>